<comment type="PTM">
    <text evidence="5">The conversion to 3-oxoalanine (also known as C-formylglycine, FGly), of a serine or cysteine residue in prokaryotes and of a cysteine residue in eukaryotes, is critical for catalytic activity.</text>
</comment>
<dbReference type="InterPro" id="IPR017850">
    <property type="entry name" value="Alkaline_phosphatase_core_sf"/>
</dbReference>
<feature type="modified residue" description="3-oxoalanine (Ser)" evidence="5">
    <location>
        <position position="80"/>
    </location>
</feature>
<evidence type="ECO:0000256" key="1">
    <source>
        <dbReference type="ARBA" id="ARBA00008779"/>
    </source>
</evidence>
<dbReference type="EMBL" id="CP050831">
    <property type="protein sequence ID" value="QIU93597.1"/>
    <property type="molecule type" value="Genomic_DNA"/>
</dbReference>
<feature type="domain" description="Sulfatase N-terminal" evidence="7">
    <location>
        <begin position="29"/>
        <end position="365"/>
    </location>
</feature>
<organism evidence="8 9">
    <name type="scientific">Bacteroides faecium</name>
    <dbReference type="NCBI Taxonomy" id="2715212"/>
    <lineage>
        <taxon>Bacteria</taxon>
        <taxon>Pseudomonadati</taxon>
        <taxon>Bacteroidota</taxon>
        <taxon>Bacteroidia</taxon>
        <taxon>Bacteroidales</taxon>
        <taxon>Bacteroidaceae</taxon>
        <taxon>Bacteroides</taxon>
    </lineage>
</organism>
<dbReference type="Pfam" id="PF00884">
    <property type="entry name" value="Sulfatase"/>
    <property type="match status" value="1"/>
</dbReference>
<evidence type="ECO:0000256" key="6">
    <source>
        <dbReference type="SAM" id="SignalP"/>
    </source>
</evidence>
<keyword evidence="2 6" id="KW-0732">Signal</keyword>
<dbReference type="RefSeq" id="WP_167960886.1">
    <property type="nucleotide sequence ID" value="NZ_CP050831.1"/>
</dbReference>
<dbReference type="PANTHER" id="PTHR43108:SF6">
    <property type="entry name" value="N-SULPHOGLUCOSAMINE SULPHOHYDROLASE"/>
    <property type="match status" value="1"/>
</dbReference>
<feature type="chain" id="PRO_5026215959" evidence="6">
    <location>
        <begin position="25"/>
        <end position="484"/>
    </location>
</feature>
<dbReference type="PANTHER" id="PTHR43108">
    <property type="entry name" value="N-ACETYLGLUCOSAMINE-6-SULFATASE FAMILY MEMBER"/>
    <property type="match status" value="1"/>
</dbReference>
<dbReference type="AlphaFoldDB" id="A0A6H0KMJ3"/>
<keyword evidence="4" id="KW-0325">Glycoprotein</keyword>
<dbReference type="Proteomes" id="UP000501780">
    <property type="component" value="Chromosome"/>
</dbReference>
<evidence type="ECO:0000259" key="7">
    <source>
        <dbReference type="Pfam" id="PF00884"/>
    </source>
</evidence>
<dbReference type="PROSITE" id="PS00523">
    <property type="entry name" value="SULFATASE_1"/>
    <property type="match status" value="1"/>
</dbReference>
<name>A0A6H0KMJ3_9BACE</name>
<gene>
    <name evidence="8" type="ORF">BacF7301_05285</name>
</gene>
<proteinExistence type="inferred from homology"/>
<dbReference type="SUPFAM" id="SSF53649">
    <property type="entry name" value="Alkaline phosphatase-like"/>
    <property type="match status" value="1"/>
</dbReference>
<evidence type="ECO:0000256" key="5">
    <source>
        <dbReference type="PIRSR" id="PIRSR600917-52"/>
    </source>
</evidence>
<sequence>MKTPFLQKSISTAALSLSTIAAFAAEDRPNILYIMSDDHSFQTIGVYASVLKDYVKTPNIDRIAHEGVRMDNCFVTNSISTPSRAAILTGQYSHHNQVYTLADELPAGHPSMAKELRKNGYQTAIIGKWHIGTQPEGFDFYSIMPGQGKYENPGFMESGLPFDVKHAVRTQGYCTDVITDKCIDWMEKADKNKPFFLMCHFKAPHTPFTPAERHKDLYKGVVFPEPDNLYENLDNRPILKSVHNKISGGRFADKTLPKEDRVKDAYQEYIRTYLSCIAGIDENVGRLLEFLEKNRQLDNTIIVYTSDQGFYMGEHGLVDKRLMYEEALRMPLVIRYPRRIPANTTCKTFVQNIDFAPTLLEYAGIRTPGYMDGRSFCTSLTGKEAPDARKTAYYRYWMNFKGYNIPAHYGLRTDRYKLIYFYGKSCGTKGSIDKPGFQPVWEFYDLQEDPHEMTNQYGNKKYEKVINELKETLRQAQEEVGDKQ</sequence>
<dbReference type="PROSITE" id="PS00149">
    <property type="entry name" value="SULFATASE_2"/>
    <property type="match status" value="1"/>
</dbReference>
<keyword evidence="9" id="KW-1185">Reference proteome</keyword>
<evidence type="ECO:0000313" key="9">
    <source>
        <dbReference type="Proteomes" id="UP000501780"/>
    </source>
</evidence>
<reference evidence="8 9" key="1">
    <citation type="submission" date="2020-03" db="EMBL/GenBank/DDBJ databases">
        <title>Genomic analysis of Bacteroides faecium CBA7301.</title>
        <authorList>
            <person name="Kim J."/>
            <person name="Roh S.W."/>
        </authorList>
    </citation>
    <scope>NUCLEOTIDE SEQUENCE [LARGE SCALE GENOMIC DNA]</scope>
    <source>
        <strain evidence="8 9">CBA7301</strain>
    </source>
</reference>
<accession>A0A6H0KMJ3</accession>
<evidence type="ECO:0000256" key="3">
    <source>
        <dbReference type="ARBA" id="ARBA00022801"/>
    </source>
</evidence>
<evidence type="ECO:0000313" key="8">
    <source>
        <dbReference type="EMBL" id="QIU93597.1"/>
    </source>
</evidence>
<dbReference type="CDD" id="cd16031">
    <property type="entry name" value="G6S_like"/>
    <property type="match status" value="1"/>
</dbReference>
<keyword evidence="3" id="KW-0378">Hydrolase</keyword>
<dbReference type="KEGG" id="bfc:BacF7301_05285"/>
<dbReference type="Gene3D" id="3.40.720.10">
    <property type="entry name" value="Alkaline Phosphatase, subunit A"/>
    <property type="match status" value="1"/>
</dbReference>
<evidence type="ECO:0000256" key="4">
    <source>
        <dbReference type="ARBA" id="ARBA00023180"/>
    </source>
</evidence>
<protein>
    <submittedName>
        <fullName evidence="8">Sulfatase</fullName>
    </submittedName>
</protein>
<evidence type="ECO:0000256" key="2">
    <source>
        <dbReference type="ARBA" id="ARBA00022729"/>
    </source>
</evidence>
<dbReference type="GO" id="GO:0016787">
    <property type="term" value="F:hydrolase activity"/>
    <property type="evidence" value="ECO:0007669"/>
    <property type="project" value="UniProtKB-KW"/>
</dbReference>
<comment type="similarity">
    <text evidence="1">Belongs to the sulfatase family.</text>
</comment>
<dbReference type="InterPro" id="IPR024607">
    <property type="entry name" value="Sulfatase_CS"/>
</dbReference>
<dbReference type="InterPro" id="IPR000917">
    <property type="entry name" value="Sulfatase_N"/>
</dbReference>
<feature type="signal peptide" evidence="6">
    <location>
        <begin position="1"/>
        <end position="24"/>
    </location>
</feature>